<evidence type="ECO:0000256" key="3">
    <source>
        <dbReference type="ARBA" id="ARBA00023115"/>
    </source>
</evidence>
<evidence type="ECO:0000256" key="4">
    <source>
        <dbReference type="PROSITE-ProRule" id="PRU00354"/>
    </source>
</evidence>
<comment type="similarity">
    <text evidence="1">Belongs to the spermidine/spermine synthase family.</text>
</comment>
<dbReference type="InterPro" id="IPR029063">
    <property type="entry name" value="SAM-dependent_MTases_sf"/>
</dbReference>
<feature type="transmembrane region" description="Helical" evidence="6">
    <location>
        <begin position="83"/>
        <end position="101"/>
    </location>
</feature>
<dbReference type="NCBIfam" id="NF037959">
    <property type="entry name" value="MFS_SpdSyn"/>
    <property type="match status" value="1"/>
</dbReference>
<evidence type="ECO:0000313" key="8">
    <source>
        <dbReference type="EMBL" id="QZP38876.1"/>
    </source>
</evidence>
<dbReference type="GO" id="GO:0006596">
    <property type="term" value="P:polyamine biosynthetic process"/>
    <property type="evidence" value="ECO:0007669"/>
    <property type="project" value="UniProtKB-UniRule"/>
</dbReference>
<dbReference type="KEGG" id="hmp:K6T50_07010"/>
<dbReference type="GO" id="GO:0010487">
    <property type="term" value="F:thermospermine synthase activity"/>
    <property type="evidence" value="ECO:0007669"/>
    <property type="project" value="TreeGrafter"/>
</dbReference>
<dbReference type="EMBL" id="CP081958">
    <property type="protein sequence ID" value="QZP38876.1"/>
    <property type="molecule type" value="Genomic_DNA"/>
</dbReference>
<dbReference type="Pfam" id="PF01564">
    <property type="entry name" value="Spermine_synth"/>
    <property type="match status" value="1"/>
</dbReference>
<keyword evidence="6" id="KW-0472">Membrane</keyword>
<feature type="transmembrane region" description="Helical" evidence="6">
    <location>
        <begin position="113"/>
        <end position="133"/>
    </location>
</feature>
<dbReference type="Proteomes" id="UP000826254">
    <property type="component" value="Chromosome"/>
</dbReference>
<feature type="transmembrane region" description="Helical" evidence="6">
    <location>
        <begin position="17"/>
        <end position="38"/>
    </location>
</feature>
<evidence type="ECO:0000256" key="5">
    <source>
        <dbReference type="SAM" id="MobiDB-lite"/>
    </source>
</evidence>
<dbReference type="PANTHER" id="PTHR43317">
    <property type="entry name" value="THERMOSPERMINE SYNTHASE ACAULIS5"/>
    <property type="match status" value="1"/>
</dbReference>
<keyword evidence="9" id="KW-1185">Reference proteome</keyword>
<keyword evidence="2 4" id="KW-0808">Transferase</keyword>
<evidence type="ECO:0000256" key="1">
    <source>
        <dbReference type="ARBA" id="ARBA00007867"/>
    </source>
</evidence>
<keyword evidence="3 4" id="KW-0620">Polyamine biosynthesis</keyword>
<dbReference type="PANTHER" id="PTHR43317:SF1">
    <property type="entry name" value="THERMOSPERMINE SYNTHASE ACAULIS5"/>
    <property type="match status" value="1"/>
</dbReference>
<reference evidence="8 9" key="1">
    <citation type="journal article" date="2021" name="Int. J. Syst. Evol. Microbiol.">
        <title>Halobaculum halophilum sp. nov. and Halobaculum salinum sp. nov., isolated from salt lake and saline soil.</title>
        <authorList>
            <person name="Cui H.L."/>
            <person name="Shi X.W."/>
            <person name="Yin X.M."/>
            <person name="Yang X.Y."/>
            <person name="Hou J."/>
            <person name="Zhu L."/>
        </authorList>
    </citation>
    <scope>NUCLEOTIDE SEQUENCE [LARGE SCALE GENOMIC DNA]</scope>
    <source>
        <strain evidence="8 9">NBRC 109044</strain>
    </source>
</reference>
<keyword evidence="6" id="KW-1133">Transmembrane helix</keyword>
<feature type="transmembrane region" description="Helical" evidence="6">
    <location>
        <begin position="207"/>
        <end position="228"/>
    </location>
</feature>
<proteinExistence type="inferred from homology"/>
<feature type="domain" description="PABS" evidence="7">
    <location>
        <begin position="212"/>
        <end position="455"/>
    </location>
</feature>
<feature type="compositionally biased region" description="Polar residues" evidence="5">
    <location>
        <begin position="513"/>
        <end position="522"/>
    </location>
</feature>
<dbReference type="InterPro" id="IPR030374">
    <property type="entry name" value="PABS"/>
</dbReference>
<organism evidence="8 9">
    <name type="scientific">Halobaculum magnesiiphilum</name>
    <dbReference type="NCBI Taxonomy" id="1017351"/>
    <lineage>
        <taxon>Archaea</taxon>
        <taxon>Methanobacteriati</taxon>
        <taxon>Methanobacteriota</taxon>
        <taxon>Stenosarchaea group</taxon>
        <taxon>Halobacteria</taxon>
        <taxon>Halobacteriales</taxon>
        <taxon>Haloferacaceae</taxon>
        <taxon>Halobaculum</taxon>
    </lineage>
</organism>
<dbReference type="SUPFAM" id="SSF53335">
    <property type="entry name" value="S-adenosyl-L-methionine-dependent methyltransferases"/>
    <property type="match status" value="1"/>
</dbReference>
<dbReference type="RefSeq" id="WP_222608674.1">
    <property type="nucleotide sequence ID" value="NZ_CP081958.1"/>
</dbReference>
<dbReference type="Gene3D" id="3.40.50.150">
    <property type="entry name" value="Vaccinia Virus protein VP39"/>
    <property type="match status" value="1"/>
</dbReference>
<protein>
    <submittedName>
        <fullName evidence="8">Fused MFS/spermidine synthase</fullName>
    </submittedName>
</protein>
<feature type="transmembrane region" description="Helical" evidence="6">
    <location>
        <begin position="45"/>
        <end position="63"/>
    </location>
</feature>
<feature type="transmembrane region" description="Helical" evidence="6">
    <location>
        <begin position="153"/>
        <end position="173"/>
    </location>
</feature>
<keyword evidence="6" id="KW-0812">Transmembrane</keyword>
<dbReference type="PROSITE" id="PS51006">
    <property type="entry name" value="PABS_2"/>
    <property type="match status" value="1"/>
</dbReference>
<evidence type="ECO:0000256" key="6">
    <source>
        <dbReference type="SAM" id="Phobius"/>
    </source>
</evidence>
<evidence type="ECO:0000259" key="7">
    <source>
        <dbReference type="PROSITE" id="PS51006"/>
    </source>
</evidence>
<evidence type="ECO:0000256" key="2">
    <source>
        <dbReference type="ARBA" id="ARBA00022679"/>
    </source>
</evidence>
<name>A0A8T8WGG4_9EURY</name>
<dbReference type="GeneID" id="67177878"/>
<dbReference type="AlphaFoldDB" id="A0A8T8WGG4"/>
<evidence type="ECO:0000313" key="9">
    <source>
        <dbReference type="Proteomes" id="UP000826254"/>
    </source>
</evidence>
<feature type="region of interest" description="Disordered" evidence="5">
    <location>
        <begin position="513"/>
        <end position="568"/>
    </location>
</feature>
<accession>A0A8T8WGG4</accession>
<feature type="transmembrane region" description="Helical" evidence="6">
    <location>
        <begin position="180"/>
        <end position="201"/>
    </location>
</feature>
<gene>
    <name evidence="8" type="ORF">K6T50_07010</name>
</gene>
<feature type="active site" description="Proton acceptor" evidence="4">
    <location>
        <position position="368"/>
    </location>
</feature>
<sequence>MSSTRPVDALRLNRPEIAVFVSGVASMGLEILAGRMIAPQFGSSIYTWGTIIGVFLAALSYGYHRGGKLAAERATNDRMARVFLLTAVYVAGLILVGDVFLRATAGFPLPSRIASLPAVTLLFGPPTYLLGYVSPYAAELSAKEGLGEASGHVYMLGTVGSIVGAFATTYLLIPSLGIDQIALVFGALSIAAAVAVGRPFGRERATVTGFVALLLVVSAATGAAGYSVQGEVVYETQTPYQSLRVVDLGETRTLYLGGQRHSAMDIEEPNRHVFEYTRYFHLPYLFADDPDEIDRVLFIGGGGFTGPKRFVHEYENVTVDVAEIDPAVIDAAREYFRVEESERLNIYNEGGRQFLRETNRTYDLIVLDAYQKDKVPFELTTREFMSLANDRLDDDGILFANVISAPRGPASKFYRAKYRTVSREFPQVYGFPTAGGGVVQNIELIATKNDTRLSEERLLARNERRDIGIDLEAEIRTYADAPPTDDVPVLRDDRAPVDSLLDPMVGQRYVIQESNASESTADPGQESERLTADPATVREVNARPAAGLEPPPRGSGVRATEPDRVTAP</sequence>